<gene>
    <name evidence="2" type="ORF">GCM10008956_29760</name>
</gene>
<evidence type="ECO:0000256" key="1">
    <source>
        <dbReference type="SAM" id="SignalP"/>
    </source>
</evidence>
<feature type="signal peptide" evidence="1">
    <location>
        <begin position="1"/>
        <end position="17"/>
    </location>
</feature>
<sequence>MNVVPCLLAGLLLSACAPTQLVGAPLTPQRASAAPGAPMTKSVFQLGQRWRVTWGDGTVNEYDVPAYEGFKFNHDSFSGRVASDLVVFDFTPFQTPIIGSDFTIRETVEISRYTGKGEWHCTALTSGPVAPGTELSGFFYRENHKDGFDYQFGKPVDGPKCRMKRLT</sequence>
<accession>A0A8H9L9P6</accession>
<dbReference type="Proteomes" id="UP000600547">
    <property type="component" value="Unassembled WGS sequence"/>
</dbReference>
<dbReference type="RefSeq" id="WP_189062559.1">
    <property type="nucleotide sequence ID" value="NZ_BMQG01000011.1"/>
</dbReference>
<dbReference type="AlphaFoldDB" id="A0A8H9L9P6"/>
<evidence type="ECO:0000313" key="2">
    <source>
        <dbReference type="EMBL" id="GGM51746.1"/>
    </source>
</evidence>
<dbReference type="EMBL" id="BMQG01000011">
    <property type="protein sequence ID" value="GGM51746.1"/>
    <property type="molecule type" value="Genomic_DNA"/>
</dbReference>
<reference evidence="3" key="1">
    <citation type="journal article" date="2019" name="Int. J. Syst. Evol. Microbiol.">
        <title>The Global Catalogue of Microorganisms (GCM) 10K type strain sequencing project: providing services to taxonomists for standard genome sequencing and annotation.</title>
        <authorList>
            <consortium name="The Broad Institute Genomics Platform"/>
            <consortium name="The Broad Institute Genome Sequencing Center for Infectious Disease"/>
            <person name="Wu L."/>
            <person name="Ma J."/>
        </authorList>
    </citation>
    <scope>NUCLEOTIDE SEQUENCE [LARGE SCALE GENOMIC DNA]</scope>
    <source>
        <strain evidence="3">JCM 31047</strain>
    </source>
</reference>
<organism evidence="2 3">
    <name type="scientific">Deinococcus arenae</name>
    <dbReference type="NCBI Taxonomy" id="1452751"/>
    <lineage>
        <taxon>Bacteria</taxon>
        <taxon>Thermotogati</taxon>
        <taxon>Deinococcota</taxon>
        <taxon>Deinococci</taxon>
        <taxon>Deinococcales</taxon>
        <taxon>Deinococcaceae</taxon>
        <taxon>Deinococcus</taxon>
    </lineage>
</organism>
<comment type="caution">
    <text evidence="2">The sequence shown here is derived from an EMBL/GenBank/DDBJ whole genome shotgun (WGS) entry which is preliminary data.</text>
</comment>
<evidence type="ECO:0000313" key="3">
    <source>
        <dbReference type="Proteomes" id="UP000600547"/>
    </source>
</evidence>
<evidence type="ECO:0008006" key="4">
    <source>
        <dbReference type="Google" id="ProtNLM"/>
    </source>
</evidence>
<protein>
    <recommendedName>
        <fullName evidence="4">Lipoprotein</fullName>
    </recommendedName>
</protein>
<keyword evidence="1" id="KW-0732">Signal</keyword>
<name>A0A8H9L9P6_9DEIO</name>
<keyword evidence="3" id="KW-1185">Reference proteome</keyword>
<proteinExistence type="predicted"/>
<feature type="chain" id="PRO_5034804166" description="Lipoprotein" evidence="1">
    <location>
        <begin position="18"/>
        <end position="167"/>
    </location>
</feature>